<sequence>MKRYQSLSRFYATLGKNWVLTAGAWGTGLGVVFLYVTDWKVVTQKIPFIKDKYDHEIPK</sequence>
<dbReference type="SUPFAM" id="SSF81518">
    <property type="entry name" value="Subunit XI (6.4 kDa protein) of cytochrome bc1 complex (Ubiquinol-cytochrome c reductase)"/>
    <property type="match status" value="1"/>
</dbReference>
<gene>
    <name evidence="2" type="ORF">PMEA_00011051</name>
</gene>
<comment type="caution">
    <text evidence="2">The sequence shown here is derived from an EMBL/GenBank/DDBJ whole genome shotgun (WGS) entry which is preliminary data.</text>
</comment>
<dbReference type="Pfam" id="PF08997">
    <property type="entry name" value="UCR_6-4kD"/>
    <property type="match status" value="1"/>
</dbReference>
<proteinExistence type="predicted"/>
<dbReference type="AlphaFoldDB" id="A0AAU9VNZ9"/>
<feature type="transmembrane region" description="Helical" evidence="1">
    <location>
        <begin position="18"/>
        <end position="36"/>
    </location>
</feature>
<dbReference type="EMBL" id="CALNXJ010000002">
    <property type="protein sequence ID" value="CAH3033295.1"/>
    <property type="molecule type" value="Genomic_DNA"/>
</dbReference>
<name>A0AAU9VNZ9_9CNID</name>
<accession>A0AAU9VNZ9</accession>
<dbReference type="Proteomes" id="UP001159428">
    <property type="component" value="Unassembled WGS sequence"/>
</dbReference>
<dbReference type="GO" id="GO:0005739">
    <property type="term" value="C:mitochondrion"/>
    <property type="evidence" value="ECO:0007669"/>
    <property type="project" value="GOC"/>
</dbReference>
<dbReference type="InterPro" id="IPR029027">
    <property type="entry name" value="Single_a-helix_sf"/>
</dbReference>
<keyword evidence="1" id="KW-0812">Transmembrane</keyword>
<evidence type="ECO:0000313" key="2">
    <source>
        <dbReference type="EMBL" id="CAH3033295.1"/>
    </source>
</evidence>
<evidence type="ECO:0008006" key="4">
    <source>
        <dbReference type="Google" id="ProtNLM"/>
    </source>
</evidence>
<reference evidence="2 3" key="1">
    <citation type="submission" date="2022-05" db="EMBL/GenBank/DDBJ databases">
        <authorList>
            <consortium name="Genoscope - CEA"/>
            <person name="William W."/>
        </authorList>
    </citation>
    <scope>NUCLEOTIDE SEQUENCE [LARGE SCALE GENOMIC DNA]</scope>
</reference>
<keyword evidence="3" id="KW-1185">Reference proteome</keyword>
<evidence type="ECO:0000256" key="1">
    <source>
        <dbReference type="SAM" id="Phobius"/>
    </source>
</evidence>
<dbReference type="GO" id="GO:0006122">
    <property type="term" value="P:mitochondrial electron transport, ubiquinol to cytochrome c"/>
    <property type="evidence" value="ECO:0007669"/>
    <property type="project" value="InterPro"/>
</dbReference>
<dbReference type="InterPro" id="IPR015089">
    <property type="entry name" value="UQCR"/>
</dbReference>
<dbReference type="Gene3D" id="1.20.5.220">
    <property type="match status" value="1"/>
</dbReference>
<evidence type="ECO:0000313" key="3">
    <source>
        <dbReference type="Proteomes" id="UP001159428"/>
    </source>
</evidence>
<keyword evidence="1" id="KW-1133">Transmembrane helix</keyword>
<keyword evidence="1" id="KW-0472">Membrane</keyword>
<organism evidence="2 3">
    <name type="scientific">Pocillopora meandrina</name>
    <dbReference type="NCBI Taxonomy" id="46732"/>
    <lineage>
        <taxon>Eukaryota</taxon>
        <taxon>Metazoa</taxon>
        <taxon>Cnidaria</taxon>
        <taxon>Anthozoa</taxon>
        <taxon>Hexacorallia</taxon>
        <taxon>Scleractinia</taxon>
        <taxon>Astrocoeniina</taxon>
        <taxon>Pocilloporidae</taxon>
        <taxon>Pocillopora</taxon>
    </lineage>
</organism>
<protein>
    <recommendedName>
        <fullName evidence="4">Cytochrome b-c1 complex subunit 10</fullName>
    </recommendedName>
</protein>